<dbReference type="RefSeq" id="WP_066049441.1">
    <property type="nucleotide sequence ID" value="NZ_CP014223.1"/>
</dbReference>
<evidence type="ECO:0008006" key="5">
    <source>
        <dbReference type="Google" id="ProtNLM"/>
    </source>
</evidence>
<proteinExistence type="predicted"/>
<reference evidence="3" key="2">
    <citation type="submission" date="2016-01" db="EMBL/GenBank/DDBJ databases">
        <authorList>
            <person name="Poehlein A."/>
            <person name="Schlien K."/>
            <person name="Gottschalk G."/>
            <person name="Buckel W."/>
            <person name="Daniel R."/>
        </authorList>
    </citation>
    <scope>NUCLEOTIDE SEQUENCE [LARGE SCALE GENOMIC DNA]</scope>
    <source>
        <strain evidence="3">X2</strain>
    </source>
</reference>
<accession>A0A0X1U7Q9</accession>
<dbReference type="AlphaFoldDB" id="A0A0X1U7Q9"/>
<dbReference type="KEGG" id="cpro:CPRO_13840"/>
<evidence type="ECO:0000313" key="4">
    <source>
        <dbReference type="Proteomes" id="UP000184204"/>
    </source>
</evidence>
<sequence length="72" mass="7666">MDSKEPAALLNEVEAAISTILKGGQSYKIGSRSLTRADLGTLTKLRNELLMQVQAGGGQLLANTSVVFFEGR</sequence>
<evidence type="ECO:0000313" key="2">
    <source>
        <dbReference type="EMBL" id="SHE60267.1"/>
    </source>
</evidence>
<reference evidence="4" key="3">
    <citation type="submission" date="2016-11" db="EMBL/GenBank/DDBJ databases">
        <authorList>
            <person name="Jaros S."/>
            <person name="Januszkiewicz K."/>
            <person name="Wedrychowicz H."/>
        </authorList>
    </citation>
    <scope>NUCLEOTIDE SEQUENCE [LARGE SCALE GENOMIC DNA]</scope>
    <source>
        <strain evidence="4">DSM 1682</strain>
    </source>
</reference>
<dbReference type="Proteomes" id="UP000184204">
    <property type="component" value="Unassembled WGS sequence"/>
</dbReference>
<dbReference type="EMBL" id="FQUA01000004">
    <property type="protein sequence ID" value="SHE60267.1"/>
    <property type="molecule type" value="Genomic_DNA"/>
</dbReference>
<evidence type="ECO:0000313" key="3">
    <source>
        <dbReference type="Proteomes" id="UP000068026"/>
    </source>
</evidence>
<evidence type="ECO:0000313" key="1">
    <source>
        <dbReference type="EMBL" id="AMJ40977.1"/>
    </source>
</evidence>
<dbReference type="EMBL" id="CP014223">
    <property type="protein sequence ID" value="AMJ40977.1"/>
    <property type="molecule type" value="Genomic_DNA"/>
</dbReference>
<gene>
    <name evidence="1" type="ORF">CPRO_13840</name>
    <name evidence="2" type="ORF">SAMN02745151_01195</name>
</gene>
<reference evidence="2" key="4">
    <citation type="submission" date="2016-11" db="EMBL/GenBank/DDBJ databases">
        <authorList>
            <person name="Varghese N."/>
            <person name="Submissions S."/>
        </authorList>
    </citation>
    <scope>NUCLEOTIDE SEQUENCE</scope>
    <source>
        <strain evidence="2">DSM 1682</strain>
    </source>
</reference>
<keyword evidence="3" id="KW-1185">Reference proteome</keyword>
<dbReference type="OrthoDB" id="80936at2"/>
<organism evidence="2 4">
    <name type="scientific">Anaerotignum propionicum DSM 1682</name>
    <dbReference type="NCBI Taxonomy" id="991789"/>
    <lineage>
        <taxon>Bacteria</taxon>
        <taxon>Bacillati</taxon>
        <taxon>Bacillota</taxon>
        <taxon>Clostridia</taxon>
        <taxon>Lachnospirales</taxon>
        <taxon>Anaerotignaceae</taxon>
        <taxon>Anaerotignum</taxon>
    </lineage>
</organism>
<dbReference type="Proteomes" id="UP000068026">
    <property type="component" value="Chromosome"/>
</dbReference>
<reference evidence="1 3" key="1">
    <citation type="journal article" date="2016" name="Genome Announc.">
        <title>Complete Genome Sequence of the Amino Acid-Fermenting Clostridium propionicum X2 (DSM 1682).</title>
        <authorList>
            <person name="Poehlein A."/>
            <person name="Schlien K."/>
            <person name="Chowdhury N.P."/>
            <person name="Gottschalk G."/>
            <person name="Buckel W."/>
            <person name="Daniel R."/>
        </authorList>
    </citation>
    <scope>NUCLEOTIDE SEQUENCE [LARGE SCALE GENOMIC DNA]</scope>
    <source>
        <strain evidence="1 3">X2</strain>
    </source>
</reference>
<protein>
    <recommendedName>
        <fullName evidence="5">Peptidylprolyl isomerase</fullName>
    </recommendedName>
</protein>
<name>A0A0X1U7Q9_ANAPI</name>